<dbReference type="GO" id="GO:0003677">
    <property type="term" value="F:DNA binding"/>
    <property type="evidence" value="ECO:0007669"/>
    <property type="project" value="InterPro"/>
</dbReference>
<dbReference type="InterPro" id="IPR010982">
    <property type="entry name" value="Lambda_DNA-bd_dom_sf"/>
</dbReference>
<evidence type="ECO:0000313" key="1">
    <source>
        <dbReference type="EMBL" id="PHQ34371.1"/>
    </source>
</evidence>
<dbReference type="Proteomes" id="UP000225740">
    <property type="component" value="Unassembled WGS sequence"/>
</dbReference>
<dbReference type="Gene3D" id="1.10.260.40">
    <property type="entry name" value="lambda repressor-like DNA-binding domains"/>
    <property type="match status" value="1"/>
</dbReference>
<keyword evidence="2" id="KW-1185">Reference proteome</keyword>
<dbReference type="InterPro" id="IPR001387">
    <property type="entry name" value="Cro/C1-type_HTH"/>
</dbReference>
<dbReference type="SUPFAM" id="SSF47413">
    <property type="entry name" value="lambda repressor-like DNA-binding domains"/>
    <property type="match status" value="1"/>
</dbReference>
<dbReference type="CDD" id="cd00093">
    <property type="entry name" value="HTH_XRE"/>
    <property type="match status" value="1"/>
</dbReference>
<dbReference type="GeneID" id="90609436"/>
<dbReference type="AlphaFoldDB" id="A0A2G1W5T6"/>
<dbReference type="EMBL" id="NIZW01000011">
    <property type="protein sequence ID" value="PHQ34371.1"/>
    <property type="molecule type" value="Genomic_DNA"/>
</dbReference>
<gene>
    <name evidence="1" type="ORF">CEE69_15245</name>
</gene>
<evidence type="ECO:0000313" key="2">
    <source>
        <dbReference type="Proteomes" id="UP000225740"/>
    </source>
</evidence>
<comment type="caution">
    <text evidence="1">The sequence shown here is derived from an EMBL/GenBank/DDBJ whole genome shotgun (WGS) entry which is preliminary data.</text>
</comment>
<name>A0A2G1W5T6_9BACT</name>
<sequence length="195" mass="22154">MKIKLNLSDKPYPRRCAECNEIAVQPATVSYDASIKHDGKVHDFSIDRLPVDQCGKCHEVYMTNESSRKKSRALCEHLGLVHADDIRRKLSELGLSQRCLASHLRVAEETVSRWVNGLSVPSKSLSVLMQLYFNLPEVRQALSSDSALQAEHTEMMRRSITIDMSMPSARSAFPLREFPEATLRRQREFELNPAV</sequence>
<reference evidence="1 2" key="1">
    <citation type="submission" date="2017-06" db="EMBL/GenBank/DDBJ databases">
        <title>Description of Rhodopirellula bahusiensis sp. nov.</title>
        <authorList>
            <person name="Kizina J."/>
            <person name="Harder J."/>
        </authorList>
    </citation>
    <scope>NUCLEOTIDE SEQUENCE [LARGE SCALE GENOMIC DNA]</scope>
    <source>
        <strain evidence="1 2">SWK21</strain>
    </source>
</reference>
<accession>A0A2G1W5T6</accession>
<dbReference type="RefSeq" id="WP_099261517.1">
    <property type="nucleotide sequence ID" value="NZ_NIZW01000011.1"/>
</dbReference>
<protein>
    <submittedName>
        <fullName evidence="1">Uncharacterized protein</fullName>
    </submittedName>
</protein>
<proteinExistence type="predicted"/>
<organism evidence="1 2">
    <name type="scientific">Rhodopirellula bahusiensis</name>
    <dbReference type="NCBI Taxonomy" id="2014065"/>
    <lineage>
        <taxon>Bacteria</taxon>
        <taxon>Pseudomonadati</taxon>
        <taxon>Planctomycetota</taxon>
        <taxon>Planctomycetia</taxon>
        <taxon>Pirellulales</taxon>
        <taxon>Pirellulaceae</taxon>
        <taxon>Rhodopirellula</taxon>
    </lineage>
</organism>